<accession>A0AAV2RZ13</accession>
<evidence type="ECO:0000313" key="3">
    <source>
        <dbReference type="Proteomes" id="UP001497623"/>
    </source>
</evidence>
<keyword evidence="1" id="KW-1133">Transmembrane helix</keyword>
<keyword evidence="1" id="KW-0812">Transmembrane</keyword>
<name>A0AAV2RZ13_MEGNR</name>
<proteinExistence type="predicted"/>
<dbReference type="Proteomes" id="UP001497623">
    <property type="component" value="Unassembled WGS sequence"/>
</dbReference>
<dbReference type="AlphaFoldDB" id="A0AAV2RZ13"/>
<dbReference type="EMBL" id="CAXKWB010034924">
    <property type="protein sequence ID" value="CAL4145498.1"/>
    <property type="molecule type" value="Genomic_DNA"/>
</dbReference>
<gene>
    <name evidence="2" type="ORF">MNOR_LOCUS29728</name>
</gene>
<feature type="transmembrane region" description="Helical" evidence="1">
    <location>
        <begin position="58"/>
        <end position="87"/>
    </location>
</feature>
<keyword evidence="3" id="KW-1185">Reference proteome</keyword>
<organism evidence="2 3">
    <name type="scientific">Meganyctiphanes norvegica</name>
    <name type="common">Northern krill</name>
    <name type="synonym">Thysanopoda norvegica</name>
    <dbReference type="NCBI Taxonomy" id="48144"/>
    <lineage>
        <taxon>Eukaryota</taxon>
        <taxon>Metazoa</taxon>
        <taxon>Ecdysozoa</taxon>
        <taxon>Arthropoda</taxon>
        <taxon>Crustacea</taxon>
        <taxon>Multicrustacea</taxon>
        <taxon>Malacostraca</taxon>
        <taxon>Eumalacostraca</taxon>
        <taxon>Eucarida</taxon>
        <taxon>Euphausiacea</taxon>
        <taxon>Euphausiidae</taxon>
        <taxon>Meganyctiphanes</taxon>
    </lineage>
</organism>
<sequence>MEVFKVASSTTPPAKKTKTNILELAVKPFLILIRIFTKSCRKGSFKSHKSCLNKNIIVLVDTLILFTFITVTLFLFVGSCLCIFYEFSTKLVYKSICKHPACIPEQGSCDSIPDTVFGKLEKSNKQIVANPMCHKINHMNILNNKKNNLAQYFF</sequence>
<comment type="caution">
    <text evidence="2">The sequence shown here is derived from an EMBL/GenBank/DDBJ whole genome shotgun (WGS) entry which is preliminary data.</text>
</comment>
<evidence type="ECO:0000313" key="2">
    <source>
        <dbReference type="EMBL" id="CAL4145498.1"/>
    </source>
</evidence>
<evidence type="ECO:0000256" key="1">
    <source>
        <dbReference type="SAM" id="Phobius"/>
    </source>
</evidence>
<protein>
    <submittedName>
        <fullName evidence="2">Uncharacterized protein</fullName>
    </submittedName>
</protein>
<reference evidence="2 3" key="1">
    <citation type="submission" date="2024-05" db="EMBL/GenBank/DDBJ databases">
        <authorList>
            <person name="Wallberg A."/>
        </authorList>
    </citation>
    <scope>NUCLEOTIDE SEQUENCE [LARGE SCALE GENOMIC DNA]</scope>
</reference>
<keyword evidence="1" id="KW-0472">Membrane</keyword>